<dbReference type="VEuPathDB" id="GiardiaDB:DHA2_13904"/>
<dbReference type="Proteomes" id="UP000018320">
    <property type="component" value="Unassembled WGS sequence"/>
</dbReference>
<feature type="chain" id="PRO_5004751524" evidence="2">
    <location>
        <begin position="24"/>
        <end position="175"/>
    </location>
</feature>
<dbReference type="SUPFAM" id="SSF46579">
    <property type="entry name" value="Prefoldin"/>
    <property type="match status" value="1"/>
</dbReference>
<gene>
    <name evidence="3" type="ORF">DHA2_13904</name>
</gene>
<dbReference type="AlphaFoldDB" id="V6TCT4"/>
<dbReference type="PANTHER" id="PTHR12674">
    <property type="entry name" value="PREFOLDIN SUBUNIT 5"/>
    <property type="match status" value="1"/>
</dbReference>
<dbReference type="NCBIfam" id="TIGR00293">
    <property type="entry name" value="prefoldin subunit alpha"/>
    <property type="match status" value="1"/>
</dbReference>
<dbReference type="VEuPathDB" id="GiardiaDB:GL50581_493"/>
<dbReference type="InterPro" id="IPR009053">
    <property type="entry name" value="Prefoldin"/>
</dbReference>
<name>V6TCT4_GIAIN</name>
<dbReference type="PANTHER" id="PTHR12674:SF2">
    <property type="entry name" value="PREFOLDIN SUBUNIT 5"/>
    <property type="match status" value="1"/>
</dbReference>
<reference evidence="3 4" key="2">
    <citation type="journal article" date="2013" name="Genome Biol. Evol.">
        <title>Genome sequencing of Giardia lamblia genotypes A2 and B isolates (DH and GS) and comparative analysis with the genomes of genotypes A1 and E (WB and Pig).</title>
        <authorList>
            <person name="Adam R.D."/>
            <person name="Dahlstrom E.W."/>
            <person name="Martens C.A."/>
            <person name="Bruno D.P."/>
            <person name="Barbian K.D."/>
            <person name="Ricklefs S.M."/>
            <person name="Hernandez M.M."/>
            <person name="Narla N.P."/>
            <person name="Patel R.B."/>
            <person name="Porcella S.F."/>
            <person name="Nash T.E."/>
        </authorList>
    </citation>
    <scope>NUCLEOTIDE SEQUENCE [LARGE SCALE GENOMIC DNA]</scope>
    <source>
        <strain evidence="3 4">DH</strain>
    </source>
</reference>
<keyword evidence="2" id="KW-0732">Signal</keyword>
<dbReference type="GO" id="GO:0051082">
    <property type="term" value="F:unfolded protein binding"/>
    <property type="evidence" value="ECO:0007669"/>
    <property type="project" value="InterPro"/>
</dbReference>
<feature type="signal peptide" evidence="2">
    <location>
        <begin position="1"/>
        <end position="23"/>
    </location>
</feature>
<comment type="similarity">
    <text evidence="1">Belongs to the prefoldin subunit alpha family.</text>
</comment>
<proteinExistence type="inferred from homology"/>
<dbReference type="GO" id="GO:1990113">
    <property type="term" value="P:RNA polymerase I assembly"/>
    <property type="evidence" value="ECO:0007669"/>
    <property type="project" value="TreeGrafter"/>
</dbReference>
<dbReference type="InterPro" id="IPR004127">
    <property type="entry name" value="Prefoldin_subunit_alpha"/>
</dbReference>
<evidence type="ECO:0000313" key="3">
    <source>
        <dbReference type="EMBL" id="ESU36177.1"/>
    </source>
</evidence>
<dbReference type="EMBL" id="AHGT01000054">
    <property type="protein sequence ID" value="ESU36177.1"/>
    <property type="molecule type" value="Genomic_DNA"/>
</dbReference>
<evidence type="ECO:0000256" key="2">
    <source>
        <dbReference type="SAM" id="SignalP"/>
    </source>
</evidence>
<dbReference type="GO" id="GO:0005737">
    <property type="term" value="C:cytoplasm"/>
    <property type="evidence" value="ECO:0007669"/>
    <property type="project" value="TreeGrafter"/>
</dbReference>
<dbReference type="VEuPathDB" id="GiardiaDB:QR46_3364"/>
<dbReference type="GO" id="GO:0006457">
    <property type="term" value="P:protein folding"/>
    <property type="evidence" value="ECO:0007669"/>
    <property type="project" value="InterPro"/>
</dbReference>
<evidence type="ECO:0000313" key="4">
    <source>
        <dbReference type="Proteomes" id="UP000018320"/>
    </source>
</evidence>
<comment type="caution">
    <text evidence="3">The sequence shown here is derived from an EMBL/GenBank/DDBJ whole genome shotgun (WGS) entry which is preliminary data.</text>
</comment>
<evidence type="ECO:0000256" key="1">
    <source>
        <dbReference type="ARBA" id="ARBA00010048"/>
    </source>
</evidence>
<dbReference type="VEuPathDB" id="GiardiaDB:GL50803_0013904"/>
<dbReference type="GO" id="GO:1990114">
    <property type="term" value="P:RNA polymerase II core complex assembly"/>
    <property type="evidence" value="ECO:0007669"/>
    <property type="project" value="TreeGrafter"/>
</dbReference>
<dbReference type="GO" id="GO:1990115">
    <property type="term" value="P:RNA polymerase III assembly"/>
    <property type="evidence" value="ECO:0007669"/>
    <property type="project" value="TreeGrafter"/>
</dbReference>
<dbReference type="CDD" id="cd23157">
    <property type="entry name" value="Prefoldin_5"/>
    <property type="match status" value="1"/>
</dbReference>
<dbReference type="Gene3D" id="1.10.287.370">
    <property type="match status" value="1"/>
</dbReference>
<sequence length="175" mass="19321">MHMALTRFFLLLVENLMTGTSNAQPSDVPGQQLDVGTLPNEALEAIYKQVVVELDTLSKTLPLIQGAINERIAAIEAIKKFQSIKPDDEVLVPLTLSSYVKGNVPDTSKVMVILGGGYTAEMSVPDAIEFENSRLQTRRAELSKVKNAMAIHNQTRAQIEDEVERRRVSSTAQKQ</sequence>
<protein>
    <submittedName>
        <fullName evidence="3">Prefoldin subunit family protein</fullName>
    </submittedName>
</protein>
<organism evidence="3 4">
    <name type="scientific">Giardia intestinalis</name>
    <name type="common">Giardia lamblia</name>
    <dbReference type="NCBI Taxonomy" id="5741"/>
    <lineage>
        <taxon>Eukaryota</taxon>
        <taxon>Metamonada</taxon>
        <taxon>Diplomonadida</taxon>
        <taxon>Hexamitidae</taxon>
        <taxon>Giardiinae</taxon>
        <taxon>Giardia</taxon>
    </lineage>
</organism>
<accession>V6TCT4</accession>
<dbReference type="Pfam" id="PF02996">
    <property type="entry name" value="Prefoldin"/>
    <property type="match status" value="1"/>
</dbReference>
<dbReference type="GO" id="GO:0016272">
    <property type="term" value="C:prefoldin complex"/>
    <property type="evidence" value="ECO:0007669"/>
    <property type="project" value="InterPro"/>
</dbReference>
<dbReference type="InterPro" id="IPR011599">
    <property type="entry name" value="PFD_alpha_archaea"/>
</dbReference>
<reference evidence="4" key="1">
    <citation type="submission" date="2012-02" db="EMBL/GenBank/DDBJ databases">
        <title>Genome sequencing of Giardia lamblia Genotypes A2 and B isolates (DH and GS) and comparative analysis with the genomes of Genotypes A1 and E (WB and Pig).</title>
        <authorList>
            <person name="Adam R."/>
            <person name="Dahlstrom E."/>
            <person name="Martens C."/>
            <person name="Bruno D."/>
            <person name="Barbian K."/>
            <person name="Porcella S.F."/>
            <person name="Nash T."/>
        </authorList>
    </citation>
    <scope>NUCLEOTIDE SEQUENCE</scope>
    <source>
        <strain evidence="4">DH</strain>
    </source>
</reference>